<evidence type="ECO:0000256" key="2">
    <source>
        <dbReference type="ARBA" id="ARBA00010388"/>
    </source>
</evidence>
<feature type="region of interest" description="Disordered" evidence="7">
    <location>
        <begin position="105"/>
        <end position="136"/>
    </location>
</feature>
<comment type="similarity">
    <text evidence="2">Belongs to the CPA3 antiporters (TC 2.A.63) subunit C family.</text>
</comment>
<feature type="transmembrane region" description="Helical" evidence="8">
    <location>
        <begin position="74"/>
        <end position="94"/>
    </location>
</feature>
<keyword evidence="3" id="KW-1003">Cell membrane</keyword>
<comment type="caution">
    <text evidence="9">The sequence shown here is derived from an EMBL/GenBank/DDBJ whole genome shotgun (WGS) entry which is preliminary data.</text>
</comment>
<dbReference type="AlphaFoldDB" id="A0A5D4GZ64"/>
<evidence type="ECO:0000256" key="3">
    <source>
        <dbReference type="ARBA" id="ARBA00022475"/>
    </source>
</evidence>
<feature type="transmembrane region" description="Helical" evidence="8">
    <location>
        <begin position="6"/>
        <end position="21"/>
    </location>
</feature>
<gene>
    <name evidence="9" type="ORF">FY036_12110</name>
</gene>
<dbReference type="GO" id="GO:0005886">
    <property type="term" value="C:plasma membrane"/>
    <property type="evidence" value="ECO:0007669"/>
    <property type="project" value="UniProtKB-SubCell"/>
</dbReference>
<feature type="transmembrane region" description="Helical" evidence="8">
    <location>
        <begin position="28"/>
        <end position="47"/>
    </location>
</feature>
<dbReference type="InterPro" id="IPR050601">
    <property type="entry name" value="CPA3_antiporter_subunitC"/>
</dbReference>
<dbReference type="OrthoDB" id="9799219at2"/>
<sequence length="136" mass="14426">MEPVFALAFGVMVAVAAYLLMSRNVLRIVLGLLVLGNAANLSIFLAGRLDSRIPPLVPAGETMLVGGANPLPQALILTAIVISFALVAFTVVLFESAHRRLGTLDAEAMREAEPRPAEKSVTEPRRSAPAKVTEHA</sequence>
<evidence type="ECO:0000313" key="10">
    <source>
        <dbReference type="Proteomes" id="UP000323258"/>
    </source>
</evidence>
<name>A0A5D4GZ64_9HYPH</name>
<dbReference type="EMBL" id="VSZS01000063">
    <property type="protein sequence ID" value="TYR31840.1"/>
    <property type="molecule type" value="Genomic_DNA"/>
</dbReference>
<keyword evidence="6 8" id="KW-0472">Membrane</keyword>
<reference evidence="9 10" key="2">
    <citation type="submission" date="2019-09" db="EMBL/GenBank/DDBJ databases">
        <title>Mesorhizobium sp. MaA-C15 isolated from Microcystis aeruginosa.</title>
        <authorList>
            <person name="Jeong S.E."/>
            <person name="Jin H.M."/>
            <person name="Jeon C.O."/>
        </authorList>
    </citation>
    <scope>NUCLEOTIDE SEQUENCE [LARGE SCALE GENOMIC DNA]</scope>
    <source>
        <strain evidence="9 10">MaA-C15</strain>
    </source>
</reference>
<evidence type="ECO:0000313" key="9">
    <source>
        <dbReference type="EMBL" id="TYR31840.1"/>
    </source>
</evidence>
<dbReference type="Pfam" id="PF00420">
    <property type="entry name" value="Oxidored_q2"/>
    <property type="match status" value="1"/>
</dbReference>
<evidence type="ECO:0000256" key="7">
    <source>
        <dbReference type="SAM" id="MobiDB-lite"/>
    </source>
</evidence>
<dbReference type="PANTHER" id="PTHR34583:SF2">
    <property type="entry name" value="ANTIPORTER SUBUNIT MNHC2-RELATED"/>
    <property type="match status" value="1"/>
</dbReference>
<reference evidence="9 10" key="1">
    <citation type="submission" date="2019-08" db="EMBL/GenBank/DDBJ databases">
        <authorList>
            <person name="Seo Y.L."/>
        </authorList>
    </citation>
    <scope>NUCLEOTIDE SEQUENCE [LARGE SCALE GENOMIC DNA]</scope>
    <source>
        <strain evidence="9 10">MaA-C15</strain>
    </source>
</reference>
<evidence type="ECO:0000256" key="5">
    <source>
        <dbReference type="ARBA" id="ARBA00022989"/>
    </source>
</evidence>
<evidence type="ECO:0000256" key="4">
    <source>
        <dbReference type="ARBA" id="ARBA00022692"/>
    </source>
</evidence>
<dbReference type="InterPro" id="IPR039428">
    <property type="entry name" value="NUOK/Mnh_C1-like"/>
</dbReference>
<keyword evidence="10" id="KW-1185">Reference proteome</keyword>
<dbReference type="Proteomes" id="UP000323258">
    <property type="component" value="Unassembled WGS sequence"/>
</dbReference>
<dbReference type="PANTHER" id="PTHR34583">
    <property type="entry name" value="ANTIPORTER SUBUNIT MNHC2-RELATED"/>
    <property type="match status" value="1"/>
</dbReference>
<comment type="subcellular location">
    <subcellularLocation>
        <location evidence="1">Cell membrane</location>
        <topology evidence="1">Multi-pass membrane protein</topology>
    </subcellularLocation>
</comment>
<keyword evidence="5 8" id="KW-1133">Transmembrane helix</keyword>
<protein>
    <submittedName>
        <fullName evidence="9">Cation:proton antiporter</fullName>
    </submittedName>
</protein>
<dbReference type="Gene3D" id="1.10.287.3510">
    <property type="match status" value="1"/>
</dbReference>
<evidence type="ECO:0000256" key="1">
    <source>
        <dbReference type="ARBA" id="ARBA00004651"/>
    </source>
</evidence>
<evidence type="ECO:0000256" key="6">
    <source>
        <dbReference type="ARBA" id="ARBA00023136"/>
    </source>
</evidence>
<feature type="compositionally biased region" description="Basic and acidic residues" evidence="7">
    <location>
        <begin position="107"/>
        <end position="136"/>
    </location>
</feature>
<organism evidence="9 10">
    <name type="scientific">Neoaquamicrobium microcysteis</name>
    <dbReference type="NCBI Taxonomy" id="2682781"/>
    <lineage>
        <taxon>Bacteria</taxon>
        <taxon>Pseudomonadati</taxon>
        <taxon>Pseudomonadota</taxon>
        <taxon>Alphaproteobacteria</taxon>
        <taxon>Hyphomicrobiales</taxon>
        <taxon>Phyllobacteriaceae</taxon>
        <taxon>Neoaquamicrobium</taxon>
    </lineage>
</organism>
<proteinExistence type="inferred from homology"/>
<dbReference type="RefSeq" id="WP_148914998.1">
    <property type="nucleotide sequence ID" value="NZ_VSZS01000063.1"/>
</dbReference>
<evidence type="ECO:0000256" key="8">
    <source>
        <dbReference type="SAM" id="Phobius"/>
    </source>
</evidence>
<accession>A0A5D4GZ64</accession>
<keyword evidence="4 8" id="KW-0812">Transmembrane</keyword>